<feature type="domain" description="Flagellin C-terminal" evidence="5">
    <location>
        <begin position="219"/>
        <end position="301"/>
    </location>
</feature>
<keyword evidence="6" id="KW-0282">Flagellum</keyword>
<dbReference type="Pfam" id="PF00700">
    <property type="entry name" value="Flagellin_C"/>
    <property type="match status" value="1"/>
</dbReference>
<dbReference type="InterPro" id="IPR001029">
    <property type="entry name" value="Flagellin_N"/>
</dbReference>
<accession>A6W8G8</accession>
<dbReference type="OrthoDB" id="9758307at2"/>
<feature type="domain" description="Flagellin N-terminal" evidence="4">
    <location>
        <begin position="9"/>
        <end position="141"/>
    </location>
</feature>
<dbReference type="STRING" id="266940.Krad_1621"/>
<organism evidence="6 7">
    <name type="scientific">Kineococcus radiotolerans (strain ATCC BAA-149 / DSM 14245 / SRS30216)</name>
    <dbReference type="NCBI Taxonomy" id="266940"/>
    <lineage>
        <taxon>Bacteria</taxon>
        <taxon>Bacillati</taxon>
        <taxon>Actinomycetota</taxon>
        <taxon>Actinomycetes</taxon>
        <taxon>Kineosporiales</taxon>
        <taxon>Kineosporiaceae</taxon>
        <taxon>Kineococcus</taxon>
    </lineage>
</organism>
<reference evidence="7" key="1">
    <citation type="journal article" date="2008" name="PLoS ONE">
        <title>Survival in nuclear waste, extreme resistance, and potential applications gleaned from the genome sequence of Kineococcus radiotolerans SRS30216.</title>
        <authorList>
            <person name="Bagwell C.E."/>
            <person name="Bhat S."/>
            <person name="Hawkins G.M."/>
            <person name="Smith B.W."/>
            <person name="Biswas T."/>
            <person name="Hoover T.R."/>
            <person name="Saunders E."/>
            <person name="Han C.S."/>
            <person name="Tsodikov O.V."/>
            <person name="Shimkets L.J."/>
        </authorList>
    </citation>
    <scope>NUCLEOTIDE SEQUENCE [LARGE SCALE GENOMIC DNA]</scope>
    <source>
        <strain evidence="7">ATCC BAA-149 / DSM 14245 / SRS30216</strain>
    </source>
</reference>
<dbReference type="PANTHER" id="PTHR42792">
    <property type="entry name" value="FLAGELLIN"/>
    <property type="match status" value="1"/>
</dbReference>
<evidence type="ECO:0000259" key="4">
    <source>
        <dbReference type="Pfam" id="PF00669"/>
    </source>
</evidence>
<sequence length="302" mass="32044">MLGRVTQRSIATNALTNLQNTQTRMAKLQEQITSGNSLPKGSEDSVRAAAALRLNDQIAVNTENGRNLDEARAWMVTQEPALESTTKALQKVRELTVRASNGTFDATARKAIAAEITALKETILGDANTQYQGRAVFAGTSAGTVAYDATTYASNDDTNTTVTPAVGVVTRTVSPGVHMQVNISGNSVYGSGNDSLFAELDTLAQKITDGDPTAAASLSTIDGRITKATNAMATIGARTNQLDHAEEVNANQLAYLEAQLNDVQGVDPAKAYVEFTQQNVAYQAALQVTAKTVQTSLLDFLR</sequence>
<dbReference type="KEGG" id="kra:Krad_1621"/>
<dbReference type="InterPro" id="IPR001492">
    <property type="entry name" value="Flagellin"/>
</dbReference>
<evidence type="ECO:0000256" key="1">
    <source>
        <dbReference type="ARBA" id="ARBA00004365"/>
    </source>
</evidence>
<protein>
    <submittedName>
        <fullName evidence="6">Flagellar hook-associated protein 3</fullName>
    </submittedName>
</protein>
<evidence type="ECO:0000256" key="2">
    <source>
        <dbReference type="ARBA" id="ARBA00005709"/>
    </source>
</evidence>
<comment type="similarity">
    <text evidence="2">Belongs to the bacterial flagellin family.</text>
</comment>
<keyword evidence="6" id="KW-0966">Cell projection</keyword>
<gene>
    <name evidence="6" type="ordered locus">Krad_1621</name>
</gene>
<dbReference type="InterPro" id="IPR046358">
    <property type="entry name" value="Flagellin_C"/>
</dbReference>
<dbReference type="HOGENOM" id="CLU_024437_2_0_11"/>
<evidence type="ECO:0000313" key="7">
    <source>
        <dbReference type="Proteomes" id="UP000001116"/>
    </source>
</evidence>
<keyword evidence="6" id="KW-0969">Cilium</keyword>
<comment type="subcellular location">
    <subcellularLocation>
        <location evidence="1">Bacterial flagellum</location>
    </subcellularLocation>
</comment>
<dbReference type="InterPro" id="IPR013384">
    <property type="entry name" value="Flagell_FlgL"/>
</dbReference>
<dbReference type="GO" id="GO:0005198">
    <property type="term" value="F:structural molecule activity"/>
    <property type="evidence" value="ECO:0007669"/>
    <property type="project" value="InterPro"/>
</dbReference>
<name>A6W8G8_KINRD</name>
<dbReference type="GO" id="GO:0009424">
    <property type="term" value="C:bacterial-type flagellum hook"/>
    <property type="evidence" value="ECO:0007669"/>
    <property type="project" value="InterPro"/>
</dbReference>
<dbReference type="GO" id="GO:0071973">
    <property type="term" value="P:bacterial-type flagellum-dependent cell motility"/>
    <property type="evidence" value="ECO:0007669"/>
    <property type="project" value="InterPro"/>
</dbReference>
<dbReference type="PANTHER" id="PTHR42792:SF1">
    <property type="entry name" value="FLAGELLAR HOOK-ASSOCIATED PROTEIN 3"/>
    <property type="match status" value="1"/>
</dbReference>
<proteinExistence type="inferred from homology"/>
<dbReference type="NCBIfam" id="TIGR02550">
    <property type="entry name" value="flagell_flgL"/>
    <property type="match status" value="1"/>
</dbReference>
<dbReference type="Proteomes" id="UP000001116">
    <property type="component" value="Chromosome"/>
</dbReference>
<evidence type="ECO:0000256" key="3">
    <source>
        <dbReference type="ARBA" id="ARBA00023143"/>
    </source>
</evidence>
<keyword evidence="7" id="KW-1185">Reference proteome</keyword>
<dbReference type="SUPFAM" id="SSF64518">
    <property type="entry name" value="Phase 1 flagellin"/>
    <property type="match status" value="1"/>
</dbReference>
<dbReference type="EMBL" id="CP000750">
    <property type="protein sequence ID" value="ABS03107.1"/>
    <property type="molecule type" value="Genomic_DNA"/>
</dbReference>
<dbReference type="Pfam" id="PF00669">
    <property type="entry name" value="Flagellin_N"/>
    <property type="match status" value="1"/>
</dbReference>
<evidence type="ECO:0000313" key="6">
    <source>
        <dbReference type="EMBL" id="ABS03107.1"/>
    </source>
</evidence>
<dbReference type="eggNOG" id="COG1344">
    <property type="taxonomic scope" value="Bacteria"/>
</dbReference>
<dbReference type="Gene3D" id="1.20.1330.10">
    <property type="entry name" value="f41 fragment of flagellin, N-terminal domain"/>
    <property type="match status" value="1"/>
</dbReference>
<evidence type="ECO:0000259" key="5">
    <source>
        <dbReference type="Pfam" id="PF00700"/>
    </source>
</evidence>
<dbReference type="AlphaFoldDB" id="A6W8G8"/>
<keyword evidence="3" id="KW-0975">Bacterial flagellum</keyword>